<protein>
    <recommendedName>
        <fullName evidence="1">Pyrin domain-containing protein</fullName>
    </recommendedName>
</protein>
<dbReference type="Gene3D" id="1.10.533.10">
    <property type="entry name" value="Death Domain, Fas"/>
    <property type="match status" value="1"/>
</dbReference>
<comment type="caution">
    <text evidence="2">The sequence shown here is derived from an EMBL/GenBank/DDBJ whole genome shotgun (WGS) entry which is preliminary data.</text>
</comment>
<proteinExistence type="predicted"/>
<evidence type="ECO:0000259" key="1">
    <source>
        <dbReference type="PROSITE" id="PS50824"/>
    </source>
</evidence>
<name>A0ABD2G3V4_PAGBO</name>
<evidence type="ECO:0000313" key="3">
    <source>
        <dbReference type="Proteomes" id="UP001619887"/>
    </source>
</evidence>
<dbReference type="AlphaFoldDB" id="A0ABD2G3V4"/>
<feature type="domain" description="Pyrin" evidence="1">
    <location>
        <begin position="1"/>
        <end position="64"/>
    </location>
</feature>
<dbReference type="Proteomes" id="UP001619887">
    <property type="component" value="Unassembled WGS sequence"/>
</dbReference>
<organism evidence="2 3">
    <name type="scientific">Pagothenia borchgrevinki</name>
    <name type="common">Bald rockcod</name>
    <name type="synonym">Trematomus borchgrevinki</name>
    <dbReference type="NCBI Taxonomy" id="8213"/>
    <lineage>
        <taxon>Eukaryota</taxon>
        <taxon>Metazoa</taxon>
        <taxon>Chordata</taxon>
        <taxon>Craniata</taxon>
        <taxon>Vertebrata</taxon>
        <taxon>Euteleostomi</taxon>
        <taxon>Actinopterygii</taxon>
        <taxon>Neopterygii</taxon>
        <taxon>Teleostei</taxon>
        <taxon>Neoteleostei</taxon>
        <taxon>Acanthomorphata</taxon>
        <taxon>Eupercaria</taxon>
        <taxon>Perciformes</taxon>
        <taxon>Notothenioidei</taxon>
        <taxon>Nototheniidae</taxon>
        <taxon>Pagothenia</taxon>
    </lineage>
</organism>
<dbReference type="Pfam" id="PF02758">
    <property type="entry name" value="PYRIN"/>
    <property type="match status" value="1"/>
</dbReference>
<gene>
    <name evidence="2" type="ORF">OYC64_007237</name>
</gene>
<sequence>MAKLKEELWYILQHLKEDELKHFKWFLEQENLLEGFSGIPVFQLETADRKDTVDLMVQNYQDDYVTFVFCFSQANQQKFSAREMDQ</sequence>
<dbReference type="InterPro" id="IPR011029">
    <property type="entry name" value="DEATH-like_dom_sf"/>
</dbReference>
<reference evidence="2 3" key="2">
    <citation type="journal article" date="2024" name="G3 (Bethesda)">
        <title>The genome of the cryopelagic Antarctic bald notothen, Trematomus borchgrevinki.</title>
        <authorList>
            <person name="Rayamajhi N."/>
            <person name="Rivera-Colon A.G."/>
            <person name="Minhas B.F."/>
            <person name="Cheng C.C."/>
            <person name="Catchen J.M."/>
        </authorList>
    </citation>
    <scope>NUCLEOTIDE SEQUENCE [LARGE SCALE GENOMIC DNA]</scope>
    <source>
        <strain evidence="2">AGRC-2024</strain>
    </source>
</reference>
<dbReference type="SUPFAM" id="SSF47986">
    <property type="entry name" value="DEATH domain"/>
    <property type="match status" value="1"/>
</dbReference>
<dbReference type="EMBL" id="JBIYXZ010002083">
    <property type="protein sequence ID" value="KAL3048644.1"/>
    <property type="molecule type" value="Genomic_DNA"/>
</dbReference>
<accession>A0ABD2G3V4</accession>
<dbReference type="SMART" id="SM01289">
    <property type="entry name" value="PYRIN"/>
    <property type="match status" value="1"/>
</dbReference>
<keyword evidence="3" id="KW-1185">Reference proteome</keyword>
<reference evidence="2 3" key="1">
    <citation type="journal article" date="2022" name="G3 (Bethesda)">
        <title>Evaluating Illumina-, Nanopore-, and PacBio-based genome assembly strategies with the bald notothen, Trematomus borchgrevinki.</title>
        <authorList>
            <person name="Rayamajhi N."/>
            <person name="Cheng C.C."/>
            <person name="Catchen J.M."/>
        </authorList>
    </citation>
    <scope>NUCLEOTIDE SEQUENCE [LARGE SCALE GENOMIC DNA]</scope>
    <source>
        <strain evidence="2">AGRC-2024</strain>
    </source>
</reference>
<dbReference type="PROSITE" id="PS50824">
    <property type="entry name" value="DAPIN"/>
    <property type="match status" value="1"/>
</dbReference>
<dbReference type="InterPro" id="IPR004020">
    <property type="entry name" value="DAPIN"/>
</dbReference>
<evidence type="ECO:0000313" key="2">
    <source>
        <dbReference type="EMBL" id="KAL3048644.1"/>
    </source>
</evidence>